<protein>
    <submittedName>
        <fullName evidence="1">Uncharacterized protein</fullName>
    </submittedName>
</protein>
<sequence>MISTAMNVGVAAAVPAHAQGTFVVPAAHIQAAAAAWAGQAHAAPRKRRPAAATFASVYRGSS</sequence>
<proteinExistence type="predicted"/>
<evidence type="ECO:0000313" key="2">
    <source>
        <dbReference type="Proteomes" id="UP000466931"/>
    </source>
</evidence>
<name>A0A7I7Y0Y7_9MYCO</name>
<dbReference type="AlphaFoldDB" id="A0A7I7Y0Y7"/>
<accession>A0A7I7Y0Y7</accession>
<dbReference type="RefSeq" id="WP_085148655.1">
    <property type="nucleotide sequence ID" value="NZ_AP022612.1"/>
</dbReference>
<reference evidence="1" key="1">
    <citation type="journal article" date="2019" name="Emerg. Microbes Infect.">
        <title>Comprehensive subspecies identification of 175 nontuberculous mycobacteria species based on 7547 genomic profiles.</title>
        <authorList>
            <person name="Matsumoto Y."/>
            <person name="Kinjo T."/>
            <person name="Motooka D."/>
            <person name="Nabeya D."/>
            <person name="Jung N."/>
            <person name="Uechi K."/>
            <person name="Horii T."/>
            <person name="Iida T."/>
            <person name="Fujita J."/>
            <person name="Nakamura S."/>
        </authorList>
    </citation>
    <scope>NUCLEOTIDE SEQUENCE [LARGE SCALE GENOMIC DNA]</scope>
    <source>
        <strain evidence="1">JCM 13671</strain>
    </source>
</reference>
<evidence type="ECO:0000313" key="1">
    <source>
        <dbReference type="EMBL" id="BBZ34781.1"/>
    </source>
</evidence>
<gene>
    <name evidence="1" type="ORF">MCNF_33860</name>
</gene>
<organism evidence="1 2">
    <name type="scientific">Mycolicibacterium confluentis</name>
    <dbReference type="NCBI Taxonomy" id="28047"/>
    <lineage>
        <taxon>Bacteria</taxon>
        <taxon>Bacillati</taxon>
        <taxon>Actinomycetota</taxon>
        <taxon>Actinomycetes</taxon>
        <taxon>Mycobacteriales</taxon>
        <taxon>Mycobacteriaceae</taxon>
        <taxon>Mycolicibacterium</taxon>
    </lineage>
</organism>
<dbReference type="EMBL" id="AP022612">
    <property type="protein sequence ID" value="BBZ34781.1"/>
    <property type="molecule type" value="Genomic_DNA"/>
</dbReference>
<reference evidence="1" key="2">
    <citation type="submission" date="2020-02" db="EMBL/GenBank/DDBJ databases">
        <authorList>
            <person name="Matsumoto Y."/>
            <person name="Motooka D."/>
            <person name="Nakamura S."/>
        </authorList>
    </citation>
    <scope>NUCLEOTIDE SEQUENCE</scope>
    <source>
        <strain evidence="1">JCM 13671</strain>
    </source>
</reference>
<dbReference type="Proteomes" id="UP000466931">
    <property type="component" value="Chromosome"/>
</dbReference>
<keyword evidence="2" id="KW-1185">Reference proteome</keyword>